<keyword evidence="2" id="KW-0812">Transmembrane</keyword>
<reference evidence="3" key="1">
    <citation type="journal article" date="2020" name="Appl. Environ. Microbiol.">
        <title>Medium-Chain Fatty Acid Synthesis by 'Candidatus Weimeria bifida' gen. nov., sp. nov., and 'Candidatus Pseudoramibacter fermentans' sp. nov.</title>
        <authorList>
            <person name="Scarborough M.J."/>
            <person name="Myers K.S."/>
            <person name="Donohue T.J."/>
            <person name="Noguera D.R."/>
        </authorList>
    </citation>
    <scope>NUCLEOTIDE SEQUENCE</scope>
    <source>
        <strain evidence="3">LCO1.1</strain>
    </source>
</reference>
<evidence type="ECO:0000256" key="2">
    <source>
        <dbReference type="SAM" id="Phobius"/>
    </source>
</evidence>
<gene>
    <name evidence="3" type="ORF">FRC54_08920</name>
</gene>
<comment type="caution">
    <text evidence="3">The sequence shown here is derived from an EMBL/GenBank/DDBJ whole genome shotgun (WGS) entry which is preliminary data.</text>
</comment>
<sequence>MIEKYLGIDPEYILIGVAAFALILLIIIIVQAAKLNSLKKKYQTFMKGKSGESLEKLLIEKLDKIDELDERNRKNEQRIDQLAKDLEPCYQKAGLEKYDALDEQGGKLSFALAMLDEKNNGFIINTVHSRDGSYSYIKEIIDGNSIIGLSPEEDNALQKALNGTN</sequence>
<evidence type="ECO:0000313" key="4">
    <source>
        <dbReference type="Proteomes" id="UP000460257"/>
    </source>
</evidence>
<feature type="coiled-coil region" evidence="1">
    <location>
        <begin position="58"/>
        <end position="85"/>
    </location>
</feature>
<feature type="transmembrane region" description="Helical" evidence="2">
    <location>
        <begin position="12"/>
        <end position="33"/>
    </location>
</feature>
<dbReference type="Pfam" id="PF14584">
    <property type="entry name" value="DUF4446"/>
    <property type="match status" value="1"/>
</dbReference>
<keyword evidence="1" id="KW-0175">Coiled coil</keyword>
<evidence type="ECO:0000256" key="1">
    <source>
        <dbReference type="SAM" id="Coils"/>
    </source>
</evidence>
<organism evidence="3 4">
    <name type="scientific">Candidatus Weimeria bifida</name>
    <dbReference type="NCBI Taxonomy" id="2599074"/>
    <lineage>
        <taxon>Bacteria</taxon>
        <taxon>Bacillati</taxon>
        <taxon>Bacillota</taxon>
        <taxon>Clostridia</taxon>
        <taxon>Lachnospirales</taxon>
        <taxon>Lachnospiraceae</taxon>
        <taxon>Candidatus Weimeria</taxon>
    </lineage>
</organism>
<protein>
    <submittedName>
        <fullName evidence="3">DUF4446 family protein</fullName>
    </submittedName>
</protein>
<name>A0A6N7J077_9FIRM</name>
<dbReference type="EMBL" id="VOGC01000007">
    <property type="protein sequence ID" value="MQN02007.1"/>
    <property type="molecule type" value="Genomic_DNA"/>
</dbReference>
<keyword evidence="2" id="KW-0472">Membrane</keyword>
<keyword evidence="4" id="KW-1185">Reference proteome</keyword>
<dbReference type="Proteomes" id="UP000460257">
    <property type="component" value="Unassembled WGS sequence"/>
</dbReference>
<evidence type="ECO:0000313" key="3">
    <source>
        <dbReference type="EMBL" id="MQN02007.1"/>
    </source>
</evidence>
<accession>A0A6N7J077</accession>
<keyword evidence="2" id="KW-1133">Transmembrane helix</keyword>
<dbReference type="InterPro" id="IPR027981">
    <property type="entry name" value="DUF4446"/>
</dbReference>
<dbReference type="AlphaFoldDB" id="A0A6N7J077"/>
<proteinExistence type="predicted"/>